<proteinExistence type="predicted"/>
<organism evidence="1">
    <name type="scientific">marine sediment metagenome</name>
    <dbReference type="NCBI Taxonomy" id="412755"/>
    <lineage>
        <taxon>unclassified sequences</taxon>
        <taxon>metagenomes</taxon>
        <taxon>ecological metagenomes</taxon>
    </lineage>
</organism>
<gene>
    <name evidence="1" type="ORF">S06H3_41489</name>
</gene>
<evidence type="ECO:0000313" key="1">
    <source>
        <dbReference type="EMBL" id="GAI45424.1"/>
    </source>
</evidence>
<name>X1QQ74_9ZZZZ</name>
<reference evidence="1" key="1">
    <citation type="journal article" date="2014" name="Front. Microbiol.">
        <title>High frequency of phylogenetically diverse reductive dehalogenase-homologous genes in deep subseafloor sedimentary metagenomes.</title>
        <authorList>
            <person name="Kawai M."/>
            <person name="Futagami T."/>
            <person name="Toyoda A."/>
            <person name="Takaki Y."/>
            <person name="Nishi S."/>
            <person name="Hori S."/>
            <person name="Arai W."/>
            <person name="Tsubouchi T."/>
            <person name="Morono Y."/>
            <person name="Uchiyama I."/>
            <person name="Ito T."/>
            <person name="Fujiyama A."/>
            <person name="Inagaki F."/>
            <person name="Takami H."/>
        </authorList>
    </citation>
    <scope>NUCLEOTIDE SEQUENCE</scope>
    <source>
        <strain evidence="1">Expedition CK06-06</strain>
    </source>
</reference>
<accession>X1QQ74</accession>
<protein>
    <submittedName>
        <fullName evidence="1">Uncharacterized protein</fullName>
    </submittedName>
</protein>
<feature type="non-terminal residue" evidence="1">
    <location>
        <position position="51"/>
    </location>
</feature>
<dbReference type="EMBL" id="BARV01025573">
    <property type="protein sequence ID" value="GAI45424.1"/>
    <property type="molecule type" value="Genomic_DNA"/>
</dbReference>
<dbReference type="AlphaFoldDB" id="X1QQ74"/>
<comment type="caution">
    <text evidence="1">The sequence shown here is derived from an EMBL/GenBank/DDBJ whole genome shotgun (WGS) entry which is preliminary data.</text>
</comment>
<sequence length="51" mass="5334">MAVTWKKLAYYEEASTTQRGQVELATITETNTGTSTTLAVTPDGLAGSVLG</sequence>